<feature type="domain" description="ABC transmembrane type-1" evidence="11">
    <location>
        <begin position="342"/>
        <end position="568"/>
    </location>
</feature>
<sequence length="580" mass="65634">MSGRRFVIFLFSLAILAVFNAFSLWSIYLLYADGNFGLMVTMVVLTLLIDIIALNPKGYPYRYMIPAMILLFILTLYPMYYTFRTAFTNYGTGHLFTRQQSIQKLLSDYFYIPESPEEFEFSIFIELDNYNPTDRFITLLTSRDDGSLFAAPRPQAISRDAAGNITLATAKMFEVSGDSFSIGSVNYTLSRSPDDRILAIRADSGERFIYFYSPQDSSTRPNAPFYFSEIRGIWLRNAEFTNSEGNQVRLFPNSLYTTFATTERKYALRAETTFSAGRAVQETVVYNRQSGRTLLEEGGFFYDIDANGNEFIVEGYISDVGFWNFVRMFQDPKIRGPFFQVFGWTFTWAGLSVLFSFVIGLALAITLNDQRLKGKKIYRTLLIIPWAVPAFISALVWRNGFFNETYGVLNRFIVQGLFGLEPIKWLNDAFWAKVSVLIVNTWLGFPYMMTVSLGALQSIPEEFYEASSIDGATKFQRFRKITFPLLMVTIAPLLVGSFAFNFNNFTGIYLVTQGGPAIPGASTPAGATDILISYTFKLAFEGRGQDFGFASAISIIIFIIVAGFSWINFKLSGSFEEVSR</sequence>
<accession>A0A3D3TLV9</accession>
<dbReference type="Gene3D" id="1.20.58.370">
    <property type="entry name" value="MalF N-terminal region-like"/>
    <property type="match status" value="1"/>
</dbReference>
<comment type="caution">
    <text evidence="12">The sequence shown here is derived from an EMBL/GenBank/DDBJ whole genome shotgun (WGS) entry which is preliminary data.</text>
</comment>
<feature type="transmembrane region" description="Helical" evidence="9">
    <location>
        <begin position="481"/>
        <end position="500"/>
    </location>
</feature>
<dbReference type="PROSITE" id="PS50928">
    <property type="entry name" value="ABC_TM1"/>
    <property type="match status" value="1"/>
</dbReference>
<dbReference type="InterPro" id="IPR032550">
    <property type="entry name" value="TM_PBP2_N"/>
</dbReference>
<evidence type="ECO:0000256" key="4">
    <source>
        <dbReference type="ARBA" id="ARBA00022475"/>
    </source>
</evidence>
<dbReference type="Gene3D" id="1.10.3720.10">
    <property type="entry name" value="MetI-like"/>
    <property type="match status" value="1"/>
</dbReference>
<protein>
    <recommendedName>
        <fullName evidence="10">Maltose/maltodextrin transport system permease protein</fullName>
    </recommendedName>
</protein>
<dbReference type="EMBL" id="DQBS01000143">
    <property type="protein sequence ID" value="HCO70150.1"/>
    <property type="molecule type" value="Genomic_DNA"/>
</dbReference>
<evidence type="ECO:0000256" key="6">
    <source>
        <dbReference type="ARBA" id="ARBA00022692"/>
    </source>
</evidence>
<dbReference type="Pfam" id="PF16296">
    <property type="entry name" value="TM_PBP2_N"/>
    <property type="match status" value="1"/>
</dbReference>
<dbReference type="InterPro" id="IPR032605">
    <property type="entry name" value="DUF4896"/>
</dbReference>
<dbReference type="SUPFAM" id="SSF161098">
    <property type="entry name" value="MetI-like"/>
    <property type="match status" value="1"/>
</dbReference>
<evidence type="ECO:0000256" key="1">
    <source>
        <dbReference type="ARBA" id="ARBA00004651"/>
    </source>
</evidence>
<evidence type="ECO:0000259" key="11">
    <source>
        <dbReference type="PROSITE" id="PS50928"/>
    </source>
</evidence>
<comment type="subcellular location">
    <subcellularLocation>
        <location evidence="1 9">Cell membrane</location>
        <topology evidence="1 9">Multi-pass membrane protein</topology>
    </subcellularLocation>
</comment>
<proteinExistence type="inferred from homology"/>
<dbReference type="Pfam" id="PF00528">
    <property type="entry name" value="BPD_transp_1"/>
    <property type="match status" value="1"/>
</dbReference>
<keyword evidence="8 9" id="KW-0472">Membrane</keyword>
<evidence type="ECO:0000256" key="10">
    <source>
        <dbReference type="RuleBase" id="RU367050"/>
    </source>
</evidence>
<dbReference type="InterPro" id="IPR035277">
    <property type="entry name" value="MalF_N"/>
</dbReference>
<evidence type="ECO:0000256" key="2">
    <source>
        <dbReference type="ARBA" id="ARBA00009047"/>
    </source>
</evidence>
<feature type="transmembrane region" description="Helical" evidence="9">
    <location>
        <begin position="430"/>
        <end position="449"/>
    </location>
</feature>
<feature type="transmembrane region" description="Helical" evidence="9">
    <location>
        <begin position="7"/>
        <end position="30"/>
    </location>
</feature>
<keyword evidence="4 10" id="KW-1003">Cell membrane</keyword>
<keyword evidence="3 9" id="KW-0813">Transport</keyword>
<feature type="transmembrane region" description="Helical" evidence="9">
    <location>
        <begin position="547"/>
        <end position="567"/>
    </location>
</feature>
<keyword evidence="6 9" id="KW-0812">Transmembrane</keyword>
<keyword evidence="7 9" id="KW-1133">Transmembrane helix</keyword>
<keyword evidence="5 10" id="KW-0762">Sugar transport</keyword>
<feature type="transmembrane region" description="Helical" evidence="9">
    <location>
        <begin position="36"/>
        <end position="54"/>
    </location>
</feature>
<evidence type="ECO:0000313" key="13">
    <source>
        <dbReference type="Proteomes" id="UP000264215"/>
    </source>
</evidence>
<organism evidence="12 13">
    <name type="scientific">Mesotoga infera</name>
    <dbReference type="NCBI Taxonomy" id="1236046"/>
    <lineage>
        <taxon>Bacteria</taxon>
        <taxon>Thermotogati</taxon>
        <taxon>Thermotogota</taxon>
        <taxon>Thermotogae</taxon>
        <taxon>Kosmotogales</taxon>
        <taxon>Kosmotogaceae</taxon>
        <taxon>Mesotoga</taxon>
    </lineage>
</organism>
<dbReference type="InterPro" id="IPR000515">
    <property type="entry name" value="MetI-like"/>
</dbReference>
<evidence type="ECO:0000256" key="8">
    <source>
        <dbReference type="ARBA" id="ARBA00023136"/>
    </source>
</evidence>
<feature type="transmembrane region" description="Helical" evidence="9">
    <location>
        <begin position="61"/>
        <end position="80"/>
    </location>
</feature>
<dbReference type="GO" id="GO:0015423">
    <property type="term" value="F:ABC-type maltose transporter activity"/>
    <property type="evidence" value="ECO:0007669"/>
    <property type="project" value="TreeGrafter"/>
</dbReference>
<dbReference type="GO" id="GO:0042956">
    <property type="term" value="P:maltodextrin transmembrane transport"/>
    <property type="evidence" value="ECO:0007669"/>
    <property type="project" value="TreeGrafter"/>
</dbReference>
<dbReference type="Proteomes" id="UP000264215">
    <property type="component" value="Unassembled WGS sequence"/>
</dbReference>
<evidence type="ECO:0000313" key="12">
    <source>
        <dbReference type="EMBL" id="HCO70150.1"/>
    </source>
</evidence>
<dbReference type="CDD" id="cd06261">
    <property type="entry name" value="TM_PBP2"/>
    <property type="match status" value="1"/>
</dbReference>
<gene>
    <name evidence="12" type="ORF">DIT26_06185</name>
</gene>
<name>A0A3D3TLV9_9BACT</name>
<evidence type="ECO:0000256" key="7">
    <source>
        <dbReference type="ARBA" id="ARBA00022989"/>
    </source>
</evidence>
<comment type="function">
    <text evidence="10">Part of the ABC transporter complex MalEFGK involved in maltose/maltodextrin import. Probably responsible for the translocation of the substrate across the membrane.</text>
</comment>
<dbReference type="Pfam" id="PF16237">
    <property type="entry name" value="DUF4896"/>
    <property type="match status" value="1"/>
</dbReference>
<dbReference type="PANTHER" id="PTHR47314">
    <property type="entry name" value="MALTOSE/MALTODEXTRIN TRANSPORT SYSTEM PERMEASE PROTEIN MALF"/>
    <property type="match status" value="1"/>
</dbReference>
<feature type="transmembrane region" description="Helical" evidence="9">
    <location>
        <begin position="377"/>
        <end position="397"/>
    </location>
</feature>
<feature type="transmembrane region" description="Helical" evidence="9">
    <location>
        <begin position="341"/>
        <end position="365"/>
    </location>
</feature>
<dbReference type="GO" id="GO:1990060">
    <property type="term" value="C:maltose transport complex"/>
    <property type="evidence" value="ECO:0007669"/>
    <property type="project" value="TreeGrafter"/>
</dbReference>
<dbReference type="SUPFAM" id="SSF160964">
    <property type="entry name" value="MalF N-terminal region-like"/>
    <property type="match status" value="1"/>
</dbReference>
<dbReference type="InterPro" id="IPR035906">
    <property type="entry name" value="MetI-like_sf"/>
</dbReference>
<reference evidence="12 13" key="1">
    <citation type="journal article" date="2018" name="Nat. Biotechnol.">
        <title>A standardized bacterial taxonomy based on genome phylogeny substantially revises the tree of life.</title>
        <authorList>
            <person name="Parks D.H."/>
            <person name="Chuvochina M."/>
            <person name="Waite D.W."/>
            <person name="Rinke C."/>
            <person name="Skarshewski A."/>
            <person name="Chaumeil P.A."/>
            <person name="Hugenholtz P."/>
        </authorList>
    </citation>
    <scope>NUCLEOTIDE SEQUENCE [LARGE SCALE GENOMIC DNA]</scope>
    <source>
        <strain evidence="12">UBA9905</strain>
    </source>
</reference>
<dbReference type="AlphaFoldDB" id="A0A3D3TLV9"/>
<comment type="similarity">
    <text evidence="2 10">Belongs to the binding-protein-dependent transport system permease family. MalFG subfamily.</text>
</comment>
<evidence type="ECO:0000256" key="3">
    <source>
        <dbReference type="ARBA" id="ARBA00022448"/>
    </source>
</evidence>
<evidence type="ECO:0000256" key="9">
    <source>
        <dbReference type="RuleBase" id="RU363032"/>
    </source>
</evidence>
<evidence type="ECO:0000256" key="5">
    <source>
        <dbReference type="ARBA" id="ARBA00022597"/>
    </source>
</evidence>
<dbReference type="PANTHER" id="PTHR47314:SF1">
    <property type="entry name" value="MALTOSE_MALTODEXTRIN TRANSPORT SYSTEM PERMEASE PROTEIN MALF"/>
    <property type="match status" value="1"/>
</dbReference>